<dbReference type="Proteomes" id="UP000559256">
    <property type="component" value="Unassembled WGS sequence"/>
</dbReference>
<feature type="compositionally biased region" description="Basic and acidic residues" evidence="2">
    <location>
        <begin position="167"/>
        <end position="177"/>
    </location>
</feature>
<name>A0A8H5AUJ1_9AGAR</name>
<evidence type="ECO:0000256" key="1">
    <source>
        <dbReference type="SAM" id="Coils"/>
    </source>
</evidence>
<keyword evidence="1" id="KW-0175">Coiled coil</keyword>
<keyword evidence="4" id="KW-1185">Reference proteome</keyword>
<dbReference type="AlphaFoldDB" id="A0A8H5AUJ1"/>
<accession>A0A8H5AUJ1</accession>
<evidence type="ECO:0000313" key="4">
    <source>
        <dbReference type="Proteomes" id="UP000559256"/>
    </source>
</evidence>
<gene>
    <name evidence="3" type="ORF">D9758_018758</name>
</gene>
<protein>
    <submittedName>
        <fullName evidence="3">Uncharacterized protein</fullName>
    </submittedName>
</protein>
<reference evidence="3 4" key="1">
    <citation type="journal article" date="2020" name="ISME J.">
        <title>Uncovering the hidden diversity of litter-decomposition mechanisms in mushroom-forming fungi.</title>
        <authorList>
            <person name="Floudas D."/>
            <person name="Bentzer J."/>
            <person name="Ahren D."/>
            <person name="Johansson T."/>
            <person name="Persson P."/>
            <person name="Tunlid A."/>
        </authorList>
    </citation>
    <scope>NUCLEOTIDE SEQUENCE [LARGE SCALE GENOMIC DNA]</scope>
    <source>
        <strain evidence="3 4">CBS 291.85</strain>
    </source>
</reference>
<feature type="region of interest" description="Disordered" evidence="2">
    <location>
        <begin position="53"/>
        <end position="96"/>
    </location>
</feature>
<feature type="region of interest" description="Disordered" evidence="2">
    <location>
        <begin position="113"/>
        <end position="177"/>
    </location>
</feature>
<evidence type="ECO:0000313" key="3">
    <source>
        <dbReference type="EMBL" id="KAF5311267.1"/>
    </source>
</evidence>
<dbReference type="EMBL" id="JAACJM010000563">
    <property type="protein sequence ID" value="KAF5311267.1"/>
    <property type="molecule type" value="Genomic_DNA"/>
</dbReference>
<organism evidence="3 4">
    <name type="scientific">Tetrapyrgos nigripes</name>
    <dbReference type="NCBI Taxonomy" id="182062"/>
    <lineage>
        <taxon>Eukaryota</taxon>
        <taxon>Fungi</taxon>
        <taxon>Dikarya</taxon>
        <taxon>Basidiomycota</taxon>
        <taxon>Agaricomycotina</taxon>
        <taxon>Agaricomycetes</taxon>
        <taxon>Agaricomycetidae</taxon>
        <taxon>Agaricales</taxon>
        <taxon>Marasmiineae</taxon>
        <taxon>Marasmiaceae</taxon>
        <taxon>Tetrapyrgos</taxon>
    </lineage>
</organism>
<dbReference type="OrthoDB" id="3262547at2759"/>
<proteinExistence type="predicted"/>
<feature type="coiled-coil region" evidence="1">
    <location>
        <begin position="16"/>
        <end position="50"/>
    </location>
</feature>
<evidence type="ECO:0000256" key="2">
    <source>
        <dbReference type="SAM" id="MobiDB-lite"/>
    </source>
</evidence>
<feature type="compositionally biased region" description="Pro residues" evidence="2">
    <location>
        <begin position="138"/>
        <end position="151"/>
    </location>
</feature>
<sequence length="327" mass="35715">MSRIERNVETNRIAEAPSVQAIADEEEKRVEDLREQIAECLKRLHQKEVLTARKARMRLPSPSKKLAVDYSSRKPPPSKEDRAEEEFWNTPSNKGRTFVLNDNLLMTRRLTLGTSDLEDEAEGETPPDSPTQRVKVPPRSPTPQPELPTTPPETTLEEASAQPSDPPPREAKEPKPHINVETERIAAKMWATVGDIIMPGNLFSTAPGKEKPPEAKATIAHLRYLSSLTPVPASPVQSVSSLSTAARANAPPTPQQILTATLLFALLSAPGHSLSLNKVKEVITAKASTSGSAAMVAGHTRILYGCVAKRLLKIDRGSGEQIVKFDI</sequence>
<comment type="caution">
    <text evidence="3">The sequence shown here is derived from an EMBL/GenBank/DDBJ whole genome shotgun (WGS) entry which is preliminary data.</text>
</comment>
<feature type="compositionally biased region" description="Acidic residues" evidence="2">
    <location>
        <begin position="116"/>
        <end position="125"/>
    </location>
</feature>